<feature type="transmembrane region" description="Helical" evidence="9">
    <location>
        <begin position="135"/>
        <end position="154"/>
    </location>
</feature>
<evidence type="ECO:0000259" key="10">
    <source>
        <dbReference type="Pfam" id="PF04290"/>
    </source>
</evidence>
<dbReference type="PANTHER" id="PTHR35011:SF2">
    <property type="entry name" value="2,3-DIKETO-L-GULONATE TRAP TRANSPORTER SMALL PERMEASE PROTEIN YIAM"/>
    <property type="match status" value="1"/>
</dbReference>
<evidence type="ECO:0000256" key="7">
    <source>
        <dbReference type="ARBA" id="ARBA00023136"/>
    </source>
</evidence>
<keyword evidence="6 9" id="KW-1133">Transmembrane helix</keyword>
<keyword evidence="3" id="KW-1003">Cell membrane</keyword>
<dbReference type="EMBL" id="JACTVA010000049">
    <property type="protein sequence ID" value="MBC9209244.1"/>
    <property type="molecule type" value="Genomic_DNA"/>
</dbReference>
<feature type="transmembrane region" description="Helical" evidence="9">
    <location>
        <begin position="95"/>
        <end position="115"/>
    </location>
</feature>
<feature type="domain" description="Tripartite ATP-independent periplasmic transporters DctQ component" evidence="10">
    <location>
        <begin position="36"/>
        <end position="162"/>
    </location>
</feature>
<evidence type="ECO:0000313" key="11">
    <source>
        <dbReference type="EMBL" id="MBC9209244.1"/>
    </source>
</evidence>
<keyword evidence="2 9" id="KW-0813">Transport</keyword>
<dbReference type="RefSeq" id="WP_187786384.1">
    <property type="nucleotide sequence ID" value="NZ_JACTVA010000049.1"/>
</dbReference>
<gene>
    <name evidence="11" type="ORF">IBL26_20535</name>
</gene>
<dbReference type="InterPro" id="IPR055348">
    <property type="entry name" value="DctQ"/>
</dbReference>
<comment type="function">
    <text evidence="9">Part of the tripartite ATP-independent periplasmic (TRAP) transport system.</text>
</comment>
<proteinExistence type="inferred from homology"/>
<evidence type="ECO:0000256" key="4">
    <source>
        <dbReference type="ARBA" id="ARBA00022519"/>
    </source>
</evidence>
<evidence type="ECO:0000256" key="3">
    <source>
        <dbReference type="ARBA" id="ARBA00022475"/>
    </source>
</evidence>
<evidence type="ECO:0000256" key="1">
    <source>
        <dbReference type="ARBA" id="ARBA00004429"/>
    </source>
</evidence>
<feature type="transmembrane region" description="Helical" evidence="9">
    <location>
        <begin position="62"/>
        <end position="83"/>
    </location>
</feature>
<reference evidence="11 12" key="1">
    <citation type="journal article" date="2013" name="Int. J. Syst. Evol. Microbiol.">
        <title>Roseomonas aerophila sp. nov., isolated from air.</title>
        <authorList>
            <person name="Kim S.J."/>
            <person name="Weon H.Y."/>
            <person name="Ahn J.H."/>
            <person name="Hong S.B."/>
            <person name="Seok S.J."/>
            <person name="Whang K.S."/>
            <person name="Kwon S.W."/>
        </authorList>
    </citation>
    <scope>NUCLEOTIDE SEQUENCE [LARGE SCALE GENOMIC DNA]</scope>
    <source>
        <strain evidence="11 12">NBRC 108923</strain>
    </source>
</reference>
<evidence type="ECO:0000256" key="2">
    <source>
        <dbReference type="ARBA" id="ARBA00022448"/>
    </source>
</evidence>
<protein>
    <recommendedName>
        <fullName evidence="9">TRAP transporter small permease protein</fullName>
    </recommendedName>
</protein>
<evidence type="ECO:0000256" key="5">
    <source>
        <dbReference type="ARBA" id="ARBA00022692"/>
    </source>
</evidence>
<accession>A0ABR7RSL7</accession>
<comment type="similarity">
    <text evidence="8 9">Belongs to the TRAP transporter small permease family.</text>
</comment>
<evidence type="ECO:0000256" key="6">
    <source>
        <dbReference type="ARBA" id="ARBA00022989"/>
    </source>
</evidence>
<keyword evidence="12" id="KW-1185">Reference proteome</keyword>
<dbReference type="Pfam" id="PF04290">
    <property type="entry name" value="DctQ"/>
    <property type="match status" value="1"/>
</dbReference>
<keyword evidence="4 9" id="KW-0997">Cell inner membrane</keyword>
<dbReference type="Proteomes" id="UP000626026">
    <property type="component" value="Unassembled WGS sequence"/>
</dbReference>
<feature type="transmembrane region" description="Helical" evidence="9">
    <location>
        <begin position="21"/>
        <end position="42"/>
    </location>
</feature>
<evidence type="ECO:0000256" key="9">
    <source>
        <dbReference type="RuleBase" id="RU369079"/>
    </source>
</evidence>
<keyword evidence="7 9" id="KW-0472">Membrane</keyword>
<comment type="subunit">
    <text evidence="9">The complex comprises the extracytoplasmic solute receptor protein and the two transmembrane proteins.</text>
</comment>
<evidence type="ECO:0000256" key="8">
    <source>
        <dbReference type="ARBA" id="ARBA00038436"/>
    </source>
</evidence>
<comment type="subcellular location">
    <subcellularLocation>
        <location evidence="1 9">Cell inner membrane</location>
        <topology evidence="1 9">Multi-pass membrane protein</topology>
    </subcellularLocation>
</comment>
<dbReference type="PANTHER" id="PTHR35011">
    <property type="entry name" value="2,3-DIKETO-L-GULONATE TRAP TRANSPORTER SMALL PERMEASE PROTEIN YIAM"/>
    <property type="match status" value="1"/>
</dbReference>
<sequence length="171" mass="19396">MTDAVEKPGPLRRFTAGYGTLLQILLGLTVLILLFPVTLQIFSRFTAIIPHYIWTEEMARFGLVWMVMIGAMLAVREGTHFVVDVFPLLTPRGNAKVELVAGTFVLIFSFVFLFFGWEFTEFAFYRISEMAELPLWTIHIAWPLAGFSFAIFSAERMVDAARLLSQPESHA</sequence>
<dbReference type="InterPro" id="IPR007387">
    <property type="entry name" value="TRAP_DctQ"/>
</dbReference>
<name>A0ABR7RSL7_9PROT</name>
<comment type="caution">
    <text evidence="11">The sequence shown here is derived from an EMBL/GenBank/DDBJ whole genome shotgun (WGS) entry which is preliminary data.</text>
</comment>
<evidence type="ECO:0000313" key="12">
    <source>
        <dbReference type="Proteomes" id="UP000626026"/>
    </source>
</evidence>
<keyword evidence="5 9" id="KW-0812">Transmembrane</keyword>
<organism evidence="11 12">
    <name type="scientific">Teichococcus aerophilus</name>
    <dbReference type="NCBI Taxonomy" id="1224513"/>
    <lineage>
        <taxon>Bacteria</taxon>
        <taxon>Pseudomonadati</taxon>
        <taxon>Pseudomonadota</taxon>
        <taxon>Alphaproteobacteria</taxon>
        <taxon>Acetobacterales</taxon>
        <taxon>Roseomonadaceae</taxon>
        <taxon>Roseomonas</taxon>
    </lineage>
</organism>